<feature type="compositionally biased region" description="Basic and acidic residues" evidence="6">
    <location>
        <begin position="139"/>
        <end position="151"/>
    </location>
</feature>
<dbReference type="GO" id="GO:0006334">
    <property type="term" value="P:nucleosome assembly"/>
    <property type="evidence" value="ECO:0007669"/>
    <property type="project" value="InterPro"/>
</dbReference>
<feature type="region of interest" description="Disordered" evidence="6">
    <location>
        <begin position="42"/>
        <end position="68"/>
    </location>
</feature>
<dbReference type="CDD" id="cd00073">
    <property type="entry name" value="H15"/>
    <property type="match status" value="1"/>
</dbReference>
<dbReference type="GO" id="GO:0045910">
    <property type="term" value="P:negative regulation of DNA recombination"/>
    <property type="evidence" value="ECO:0007669"/>
    <property type="project" value="TreeGrafter"/>
</dbReference>
<dbReference type="OrthoDB" id="1110759at2759"/>
<dbReference type="PROSITE" id="PS51504">
    <property type="entry name" value="H15"/>
    <property type="match status" value="1"/>
</dbReference>
<dbReference type="FunFam" id="1.10.10.10:FF:000140">
    <property type="entry name" value="Histone H1.0"/>
    <property type="match status" value="1"/>
</dbReference>
<comment type="subcellular location">
    <subcellularLocation>
        <location evidence="2">Chromosome</location>
    </subcellularLocation>
    <subcellularLocation>
        <location evidence="1">Nucleus</location>
    </subcellularLocation>
</comment>
<proteinExistence type="predicted"/>
<feature type="compositionally biased region" description="Basic residues" evidence="6">
    <location>
        <begin position="200"/>
        <end position="243"/>
    </location>
</feature>
<dbReference type="InterPro" id="IPR005818">
    <property type="entry name" value="Histone_H1/H5_H15"/>
</dbReference>
<dbReference type="KEGG" id="ccar:109087548"/>
<dbReference type="GeneID" id="109087548"/>
<evidence type="ECO:0000256" key="1">
    <source>
        <dbReference type="ARBA" id="ARBA00004123"/>
    </source>
</evidence>
<protein>
    <submittedName>
        <fullName evidence="8">Histone H1.0-like isoform X1</fullName>
    </submittedName>
</protein>
<feature type="compositionally biased region" description="Basic residues" evidence="6">
    <location>
        <begin position="54"/>
        <end position="66"/>
    </location>
</feature>
<dbReference type="GO" id="GO:0003690">
    <property type="term" value="F:double-stranded DNA binding"/>
    <property type="evidence" value="ECO:0007669"/>
    <property type="project" value="TreeGrafter"/>
</dbReference>
<sequence length="243" mass="26473">MEARLISCWQLVFSITSAWRLHLYYRRTSANNIRTFRIAQRPTMAETTATPTSKPKKTKGSKKATSHPKYSEMIKAAIAADRSRGGGASRQSIQKYVKNHYKVGDNADSQIKLALKRLVASGLLRHTKGIGASGSFKLAKAEDAKKPEKPKPAPVKVKKPAKAAAKPKKAPKPKKVAKSPAKPKKAAEKKVKKAAEKKKSPVKAKKVVKKTKVAKPAKASKAKKAKAAKPKPKTAARRTAKKK</sequence>
<feature type="compositionally biased region" description="Basic residues" evidence="6">
    <location>
        <begin position="156"/>
        <end position="184"/>
    </location>
</feature>
<feature type="region of interest" description="Disordered" evidence="6">
    <location>
        <begin position="139"/>
        <end position="243"/>
    </location>
</feature>
<keyword evidence="5" id="KW-0539">Nucleus</keyword>
<evidence type="ECO:0000259" key="7">
    <source>
        <dbReference type="PROSITE" id="PS51504"/>
    </source>
</evidence>
<keyword evidence="4" id="KW-0238">DNA-binding</keyword>
<evidence type="ECO:0000256" key="5">
    <source>
        <dbReference type="ARBA" id="ARBA00023242"/>
    </source>
</evidence>
<dbReference type="GO" id="GO:0005634">
    <property type="term" value="C:nucleus"/>
    <property type="evidence" value="ECO:0007669"/>
    <property type="project" value="UniProtKB-SubCell"/>
</dbReference>
<gene>
    <name evidence="8" type="primary">LOC109087548</name>
</gene>
<dbReference type="GO" id="GO:0030261">
    <property type="term" value="P:chromosome condensation"/>
    <property type="evidence" value="ECO:0007669"/>
    <property type="project" value="TreeGrafter"/>
</dbReference>
<keyword evidence="3" id="KW-0158">Chromosome</keyword>
<evidence type="ECO:0000313" key="8">
    <source>
        <dbReference type="RefSeq" id="XP_018957295.2"/>
    </source>
</evidence>
<dbReference type="Proteomes" id="UP001155660">
    <property type="component" value="Chromosome A24"/>
</dbReference>
<dbReference type="GO" id="GO:0000786">
    <property type="term" value="C:nucleosome"/>
    <property type="evidence" value="ECO:0007669"/>
    <property type="project" value="InterPro"/>
</dbReference>
<dbReference type="RefSeq" id="XP_018957295.2">
    <property type="nucleotide sequence ID" value="XM_019101750.2"/>
</dbReference>
<dbReference type="GO" id="GO:0031492">
    <property type="term" value="F:nucleosomal DNA binding"/>
    <property type="evidence" value="ECO:0007669"/>
    <property type="project" value="TreeGrafter"/>
</dbReference>
<dbReference type="Pfam" id="PF00538">
    <property type="entry name" value="Linker_histone"/>
    <property type="match status" value="1"/>
</dbReference>
<dbReference type="AlphaFoldDB" id="A0A9Q9VAS9"/>
<dbReference type="PANTHER" id="PTHR11467:SF182">
    <property type="entry name" value="HISTONE H1.0"/>
    <property type="match status" value="1"/>
</dbReference>
<organism evidence="8">
    <name type="scientific">Cyprinus carpio</name>
    <name type="common">Common carp</name>
    <dbReference type="NCBI Taxonomy" id="7962"/>
    <lineage>
        <taxon>Eukaryota</taxon>
        <taxon>Metazoa</taxon>
        <taxon>Chordata</taxon>
        <taxon>Craniata</taxon>
        <taxon>Vertebrata</taxon>
        <taxon>Euteleostomi</taxon>
        <taxon>Actinopterygii</taxon>
        <taxon>Neopterygii</taxon>
        <taxon>Teleostei</taxon>
        <taxon>Ostariophysi</taxon>
        <taxon>Cypriniformes</taxon>
        <taxon>Cyprinidae</taxon>
        <taxon>Cyprininae</taxon>
        <taxon>Cyprinus</taxon>
    </lineage>
</organism>
<name>A0A9Q9VAS9_CYPCA</name>
<feature type="domain" description="H15" evidence="7">
    <location>
        <begin position="66"/>
        <end position="140"/>
    </location>
</feature>
<dbReference type="PANTHER" id="PTHR11467">
    <property type="entry name" value="HISTONE H1"/>
    <property type="match status" value="1"/>
</dbReference>
<evidence type="ECO:0000256" key="3">
    <source>
        <dbReference type="ARBA" id="ARBA00022454"/>
    </source>
</evidence>
<evidence type="ECO:0000256" key="6">
    <source>
        <dbReference type="SAM" id="MobiDB-lite"/>
    </source>
</evidence>
<reference evidence="8" key="1">
    <citation type="submission" date="2025-08" db="UniProtKB">
        <authorList>
            <consortium name="RefSeq"/>
        </authorList>
    </citation>
    <scope>IDENTIFICATION</scope>
    <source>
        <tissue evidence="8">Muscle</tissue>
    </source>
</reference>
<dbReference type="SMART" id="SM00526">
    <property type="entry name" value="H15"/>
    <property type="match status" value="1"/>
</dbReference>
<evidence type="ECO:0000256" key="4">
    <source>
        <dbReference type="ARBA" id="ARBA00023125"/>
    </source>
</evidence>
<feature type="compositionally biased region" description="Basic and acidic residues" evidence="6">
    <location>
        <begin position="185"/>
        <end position="199"/>
    </location>
</feature>
<accession>A0A9Q9VAS9</accession>
<evidence type="ECO:0000256" key="2">
    <source>
        <dbReference type="ARBA" id="ARBA00004286"/>
    </source>
</evidence>